<accession>A0A250XMF2</accession>
<feature type="compositionally biased region" description="Low complexity" evidence="1">
    <location>
        <begin position="283"/>
        <end position="298"/>
    </location>
</feature>
<feature type="compositionally biased region" description="Pro residues" evidence="1">
    <location>
        <begin position="245"/>
        <end position="256"/>
    </location>
</feature>
<gene>
    <name evidence="2" type="ORF">CEUSTIGMA_g11619.t1</name>
</gene>
<feature type="region of interest" description="Disordered" evidence="1">
    <location>
        <begin position="782"/>
        <end position="821"/>
    </location>
</feature>
<evidence type="ECO:0000256" key="1">
    <source>
        <dbReference type="SAM" id="MobiDB-lite"/>
    </source>
</evidence>
<keyword evidence="3" id="KW-1185">Reference proteome</keyword>
<feature type="compositionally biased region" description="Low complexity" evidence="1">
    <location>
        <begin position="793"/>
        <end position="812"/>
    </location>
</feature>
<evidence type="ECO:0000313" key="2">
    <source>
        <dbReference type="EMBL" id="GAX84196.1"/>
    </source>
</evidence>
<feature type="region of interest" description="Disordered" evidence="1">
    <location>
        <begin position="273"/>
        <end position="298"/>
    </location>
</feature>
<feature type="region of interest" description="Disordered" evidence="1">
    <location>
        <begin position="1125"/>
        <end position="1157"/>
    </location>
</feature>
<dbReference type="Proteomes" id="UP000232323">
    <property type="component" value="Unassembled WGS sequence"/>
</dbReference>
<protein>
    <submittedName>
        <fullName evidence="2">Uncharacterized protein</fullName>
    </submittedName>
</protein>
<proteinExistence type="predicted"/>
<feature type="region of interest" description="Disordered" evidence="1">
    <location>
        <begin position="1330"/>
        <end position="1360"/>
    </location>
</feature>
<feature type="compositionally biased region" description="Basic and acidic residues" evidence="1">
    <location>
        <begin position="1138"/>
        <end position="1151"/>
    </location>
</feature>
<dbReference type="OrthoDB" id="10691167at2759"/>
<comment type="caution">
    <text evidence="2">The sequence shown here is derived from an EMBL/GenBank/DDBJ whole genome shotgun (WGS) entry which is preliminary data.</text>
</comment>
<sequence>MNRMKAGACGRLPSSPYAPVLPKIPARLPVVRFTKHSGVVPKMDTQALLQNIVQSKNPVELLSLYKDHCDVMNTAHLVASMLKLPKLKVESITAEFPEERDAYENLIEQILERLWVQLPTLSPRLLAEVCTSARALGLLDKYPAWGQQATRVICSRLDVLDEKYESDRASRQQINNASASSYMDYIKLQAALEGLEAVYNTSKTGTDDLSPPPPGRIEEVEMSHASPGEVTSSSGQGPHPRQRVPLPPPRPVPPLTDPVLSIYDSVVQSSMDIQSDESLGMRSSASSAPASAPASASASKMDYTVHEMNTSVRDPLEPLEDRVLGLLEALPAEAPSYKPSSADELLDVPPHNRLPTASSDASSLSAAAAMAADVVPGYAALEAAILDLIEARDSMHAARGTQAGSGDSGSRLGAKTVLTEMPGTSRSMSEAADSGAAHNNVADEIVIVADAEVFLEDDQRRSAISAVETLMEAQYMVLDESSSNGLNASHIASSTGGGLAAAEEEEHDDMEAAAEAVHDAHAALKVLSDWVDAQLMAHLPTQQDVHTTRRLPPPSLSTVTAAISFLSLAVQGGSSTPAVGSSSTAASIVGSGEAVAASAMVANIPVSGSLLKSVLPCLPELVLLARGVAAAAAGSSSRFGSSAAADFETLMNAFVHTCLRGVCSNPIIIGDRHDEASQLITSGDSVRGSTDADVAGSTIATSTADAGSSLKGLTNLIQALVLQQGASGITLSRQTTTRQLPPAKLLAEVWRQCVVSGSIVEDQHQVDAEEGQSNDVTSALGLVQNSRGGGSRHGSNPPAAKQAAATAAAAPPLDDNNSVGSAARKARLDRLLEASFFSSLTEAGKKIRIQLFALGLPLRPFEARDAAKWFASHIGVWWDADSSSGDHDRASSSEGMAPDSFAGHVSSRNSNSSIGSGSSQGRDAVIQRCVLISLGSLLLEDHLPEEGSGVLGSSKASTATAMLKKGTAAAAAAMKCSVDRRSTNATISALWYRQLSVSLLKAAIGDGRWQLLGTSLAAAGYLKEAACLGCQLGDYSPPDLLQSSSARSEEAERKEQAVSSAQGLSILIPSTQDQVQILELLRPLLRGLKGAELAKLARCLGLPGARQCLLPVTWVSSFCTALSSPAPLQRASTPGFEADTRSPTRNDDHDASSVSSSSQQTVIHTLTLRQLLHVVRLVDCCPGVLTTSFQAALSTFRPALVSALADLVVSISTYSHNSTESPSKAATIVASVAAQEDALMTHESLMALELLDLALLGRLKCDPSERLSHALATSTLLPRLLTLTAKQYNPQQRIRTAMILARLRCRPRPQVLHQLLTPVQGILTSAGNAAKQAVKQGRNSKSRRKGTPAGAEGSSGSTKSRTTAAAAGFGAAASTSTSFSLDLEGASGLMWALAELQMAPTAALLAEVLEVTGDGMEAAAALVLEQEGSEQTAGVISVLARSLVQLGAMPDKAWQGRYLAAVRSLMPASSFEELSMMAYATLHFGMQPDASWLQALLKVSLFKMEDADAASLARMSHFVCTMYESYASKAYQGEGAAGSLPSLPGEWVKAVMHQTLKQLDCYDPPDLLALQLRSLAGLRWIPSAEWMTEVMGYLTVSLRELSAGAHAHILTAMTVLGRNLSMETASSFEGDDTEDMQRWQVERQNEAKGFVERVLLSAFDLKEEFTALELSWILEECLPRLEEDGNCHSLPLSTLKSLRQSLDKKLMQQQIRVSPGNHSAEIASSSIAAILTDFVSATYIEKSWRLGPR</sequence>
<organism evidence="2 3">
    <name type="scientific">Chlamydomonas eustigma</name>
    <dbReference type="NCBI Taxonomy" id="1157962"/>
    <lineage>
        <taxon>Eukaryota</taxon>
        <taxon>Viridiplantae</taxon>
        <taxon>Chlorophyta</taxon>
        <taxon>core chlorophytes</taxon>
        <taxon>Chlorophyceae</taxon>
        <taxon>CS clade</taxon>
        <taxon>Chlamydomonadales</taxon>
        <taxon>Chlamydomonadaceae</taxon>
        <taxon>Chlamydomonas</taxon>
    </lineage>
</organism>
<dbReference type="EMBL" id="BEGY01000118">
    <property type="protein sequence ID" value="GAX84196.1"/>
    <property type="molecule type" value="Genomic_DNA"/>
</dbReference>
<reference evidence="2 3" key="1">
    <citation type="submission" date="2017-08" db="EMBL/GenBank/DDBJ databases">
        <title>Acidophilic green algal genome provides insights into adaptation to an acidic environment.</title>
        <authorList>
            <person name="Hirooka S."/>
            <person name="Hirose Y."/>
            <person name="Kanesaki Y."/>
            <person name="Higuchi S."/>
            <person name="Fujiwara T."/>
            <person name="Onuma R."/>
            <person name="Era A."/>
            <person name="Ohbayashi R."/>
            <person name="Uzuka A."/>
            <person name="Nozaki H."/>
            <person name="Yoshikawa H."/>
            <person name="Miyagishima S.Y."/>
        </authorList>
    </citation>
    <scope>NUCLEOTIDE SEQUENCE [LARGE SCALE GENOMIC DNA]</scope>
    <source>
        <strain evidence="2 3">NIES-2499</strain>
    </source>
</reference>
<evidence type="ECO:0000313" key="3">
    <source>
        <dbReference type="Proteomes" id="UP000232323"/>
    </source>
</evidence>
<feature type="region of interest" description="Disordered" evidence="1">
    <location>
        <begin position="202"/>
        <end position="258"/>
    </location>
</feature>
<name>A0A250XMF2_9CHLO</name>
<feature type="compositionally biased region" description="Low complexity" evidence="1">
    <location>
        <begin position="906"/>
        <end position="919"/>
    </location>
</feature>
<feature type="region of interest" description="Disordered" evidence="1">
    <location>
        <begin position="881"/>
        <end position="920"/>
    </location>
</feature>